<keyword evidence="3" id="KW-1185">Reference proteome</keyword>
<organism evidence="2 3">
    <name type="scientific">Heracleum sosnowskyi</name>
    <dbReference type="NCBI Taxonomy" id="360622"/>
    <lineage>
        <taxon>Eukaryota</taxon>
        <taxon>Viridiplantae</taxon>
        <taxon>Streptophyta</taxon>
        <taxon>Embryophyta</taxon>
        <taxon>Tracheophyta</taxon>
        <taxon>Spermatophyta</taxon>
        <taxon>Magnoliopsida</taxon>
        <taxon>eudicotyledons</taxon>
        <taxon>Gunneridae</taxon>
        <taxon>Pentapetalae</taxon>
        <taxon>asterids</taxon>
        <taxon>campanulids</taxon>
        <taxon>Apiales</taxon>
        <taxon>Apiaceae</taxon>
        <taxon>Apioideae</taxon>
        <taxon>apioid superclade</taxon>
        <taxon>Tordylieae</taxon>
        <taxon>Tordyliinae</taxon>
        <taxon>Heracleum</taxon>
    </lineage>
</organism>
<dbReference type="InterPro" id="IPR017956">
    <property type="entry name" value="AT_hook_DNA-bd_motif"/>
</dbReference>
<feature type="compositionally biased region" description="Polar residues" evidence="1">
    <location>
        <begin position="95"/>
        <end position="108"/>
    </location>
</feature>
<gene>
    <name evidence="2" type="ORF">POM88_051064</name>
</gene>
<name>A0AAD8H182_9APIA</name>
<evidence type="ECO:0000313" key="3">
    <source>
        <dbReference type="Proteomes" id="UP001237642"/>
    </source>
</evidence>
<protein>
    <submittedName>
        <fullName evidence="2">Uncharacterized protein</fullName>
    </submittedName>
</protein>
<dbReference type="Pfam" id="PF02178">
    <property type="entry name" value="AT_hook"/>
    <property type="match status" value="3"/>
</dbReference>
<sequence length="118" mass="13557">MRKKWTFLKVHDGRNRGRGRPRKSLPLHDKYVNMAFKKEPDTSNRVTTKRGRGRPRKNLVPLVLVLEMDLVYQLMGRELQGLIKRDRGRPRKAITDTTDNDSVGTSFLSGRAPRISSG</sequence>
<evidence type="ECO:0000313" key="2">
    <source>
        <dbReference type="EMBL" id="KAK1357808.1"/>
    </source>
</evidence>
<reference evidence="2" key="2">
    <citation type="submission" date="2023-05" db="EMBL/GenBank/DDBJ databases">
        <authorList>
            <person name="Schelkunov M.I."/>
        </authorList>
    </citation>
    <scope>NUCLEOTIDE SEQUENCE</scope>
    <source>
        <strain evidence="2">Hsosn_3</strain>
        <tissue evidence="2">Leaf</tissue>
    </source>
</reference>
<dbReference type="EMBL" id="JAUIZM010000011">
    <property type="protein sequence ID" value="KAK1357808.1"/>
    <property type="molecule type" value="Genomic_DNA"/>
</dbReference>
<reference evidence="2" key="1">
    <citation type="submission" date="2023-02" db="EMBL/GenBank/DDBJ databases">
        <title>Genome of toxic invasive species Heracleum sosnowskyi carries increased number of genes despite the absence of recent whole-genome duplications.</title>
        <authorList>
            <person name="Schelkunov M."/>
            <person name="Shtratnikova V."/>
            <person name="Makarenko M."/>
            <person name="Klepikova A."/>
            <person name="Omelchenko D."/>
            <person name="Novikova G."/>
            <person name="Obukhova E."/>
            <person name="Bogdanov V."/>
            <person name="Penin A."/>
            <person name="Logacheva M."/>
        </authorList>
    </citation>
    <scope>NUCLEOTIDE SEQUENCE</scope>
    <source>
        <strain evidence="2">Hsosn_3</strain>
        <tissue evidence="2">Leaf</tissue>
    </source>
</reference>
<dbReference type="PRINTS" id="PR00929">
    <property type="entry name" value="ATHOOK"/>
</dbReference>
<accession>A0AAD8H182</accession>
<proteinExistence type="predicted"/>
<dbReference type="Proteomes" id="UP001237642">
    <property type="component" value="Unassembled WGS sequence"/>
</dbReference>
<dbReference type="AlphaFoldDB" id="A0AAD8H182"/>
<dbReference type="GO" id="GO:0003677">
    <property type="term" value="F:DNA binding"/>
    <property type="evidence" value="ECO:0007669"/>
    <property type="project" value="InterPro"/>
</dbReference>
<feature type="region of interest" description="Disordered" evidence="1">
    <location>
        <begin position="85"/>
        <end position="118"/>
    </location>
</feature>
<dbReference type="SMART" id="SM00384">
    <property type="entry name" value="AT_hook"/>
    <property type="match status" value="3"/>
</dbReference>
<evidence type="ECO:0000256" key="1">
    <source>
        <dbReference type="SAM" id="MobiDB-lite"/>
    </source>
</evidence>
<comment type="caution">
    <text evidence="2">The sequence shown here is derived from an EMBL/GenBank/DDBJ whole genome shotgun (WGS) entry which is preliminary data.</text>
</comment>